<proteinExistence type="predicted"/>
<accession>A0ABS8AEX1</accession>
<organism evidence="1 2">
    <name type="scientific">Hymenobacter nitidus</name>
    <dbReference type="NCBI Taxonomy" id="2880929"/>
    <lineage>
        <taxon>Bacteria</taxon>
        <taxon>Pseudomonadati</taxon>
        <taxon>Bacteroidota</taxon>
        <taxon>Cytophagia</taxon>
        <taxon>Cytophagales</taxon>
        <taxon>Hymenobacteraceae</taxon>
        <taxon>Hymenobacter</taxon>
    </lineage>
</organism>
<keyword evidence="2" id="KW-1185">Reference proteome</keyword>
<name>A0ABS8AEX1_9BACT</name>
<protein>
    <submittedName>
        <fullName evidence="1">Uncharacterized protein</fullName>
    </submittedName>
</protein>
<dbReference type="RefSeq" id="WP_226184963.1">
    <property type="nucleotide sequence ID" value="NZ_JAJADQ010000004.1"/>
</dbReference>
<comment type="caution">
    <text evidence="1">The sequence shown here is derived from an EMBL/GenBank/DDBJ whole genome shotgun (WGS) entry which is preliminary data.</text>
</comment>
<gene>
    <name evidence="1" type="ORF">LGH70_09320</name>
</gene>
<evidence type="ECO:0000313" key="2">
    <source>
        <dbReference type="Proteomes" id="UP001165297"/>
    </source>
</evidence>
<evidence type="ECO:0000313" key="1">
    <source>
        <dbReference type="EMBL" id="MCB2377780.1"/>
    </source>
</evidence>
<dbReference type="Proteomes" id="UP001165297">
    <property type="component" value="Unassembled WGS sequence"/>
</dbReference>
<sequence length="180" mass="20685">MNLDQEFRNLSVAEAVFYTRLGLQLEVISLSDVSDWVDEVLLREGEPDAFFVALYRLLHTEKHRLLEYLRQSFPEASFPVRPALAWLQQQFASGTQALKNTLTSLYQLRTLVTSEQEAACIYGLAADYEQAAATTEEARELVARETAAFLGCYREYTFANRAEWPRLDAVLEERLAKLRR</sequence>
<dbReference type="EMBL" id="JAJADQ010000004">
    <property type="protein sequence ID" value="MCB2377780.1"/>
    <property type="molecule type" value="Genomic_DNA"/>
</dbReference>
<reference evidence="1" key="1">
    <citation type="submission" date="2021-10" db="EMBL/GenBank/DDBJ databases">
        <authorList>
            <person name="Dean J.D."/>
            <person name="Kim M.K."/>
            <person name="Newey C.N."/>
            <person name="Stoker T.S."/>
            <person name="Thompson D.W."/>
            <person name="Grose J.H."/>
        </authorList>
    </citation>
    <scope>NUCLEOTIDE SEQUENCE</scope>
    <source>
        <strain evidence="1">BT635</strain>
    </source>
</reference>